<dbReference type="Proteomes" id="UP000549394">
    <property type="component" value="Unassembled WGS sequence"/>
</dbReference>
<accession>A0A7I8VIX0</accession>
<evidence type="ECO:0000313" key="2">
    <source>
        <dbReference type="EMBL" id="CAD5116223.1"/>
    </source>
</evidence>
<feature type="region of interest" description="Disordered" evidence="1">
    <location>
        <begin position="1"/>
        <end position="25"/>
    </location>
</feature>
<gene>
    <name evidence="2" type="ORF">DGYR_LOCUS4865</name>
</gene>
<dbReference type="AlphaFoldDB" id="A0A7I8VIX0"/>
<keyword evidence="3" id="KW-1185">Reference proteome</keyword>
<evidence type="ECO:0000256" key="1">
    <source>
        <dbReference type="SAM" id="MobiDB-lite"/>
    </source>
</evidence>
<name>A0A7I8VIX0_9ANNE</name>
<protein>
    <submittedName>
        <fullName evidence="2">DgyrCDS5136</fullName>
    </submittedName>
</protein>
<dbReference type="EMBL" id="CAJFCJ010000006">
    <property type="protein sequence ID" value="CAD5116223.1"/>
    <property type="molecule type" value="Genomic_DNA"/>
</dbReference>
<proteinExistence type="predicted"/>
<evidence type="ECO:0000313" key="3">
    <source>
        <dbReference type="Proteomes" id="UP000549394"/>
    </source>
</evidence>
<organism evidence="2 3">
    <name type="scientific">Dimorphilus gyrociliatus</name>
    <dbReference type="NCBI Taxonomy" id="2664684"/>
    <lineage>
        <taxon>Eukaryota</taxon>
        <taxon>Metazoa</taxon>
        <taxon>Spiralia</taxon>
        <taxon>Lophotrochozoa</taxon>
        <taxon>Annelida</taxon>
        <taxon>Polychaeta</taxon>
        <taxon>Polychaeta incertae sedis</taxon>
        <taxon>Dinophilidae</taxon>
        <taxon>Dimorphilus</taxon>
    </lineage>
</organism>
<comment type="caution">
    <text evidence="2">The sequence shown here is derived from an EMBL/GenBank/DDBJ whole genome shotgun (WGS) entry which is preliminary data.</text>
</comment>
<sequence length="167" mass="19174">MASNQTKIGNIGEKMTPKERQAHRTNNTIQNDLNRRLKYLDIERRIILNAKNTDINLQKRKLPLQTSKSPVDSSADLLIAHRRSSLEIEIPKLQQSNSLPHNLCSLGHSIKDEWKNKSDESLEQVKSVCPYGISGGIRMGNGCKRRDLQDWLGLRDRKLKRTPVRVR</sequence>
<reference evidence="2 3" key="1">
    <citation type="submission" date="2020-08" db="EMBL/GenBank/DDBJ databases">
        <authorList>
            <person name="Hejnol A."/>
        </authorList>
    </citation>
    <scope>NUCLEOTIDE SEQUENCE [LARGE SCALE GENOMIC DNA]</scope>
</reference>